<comment type="caution">
    <text evidence="2">The sequence shown here is derived from an EMBL/GenBank/DDBJ whole genome shotgun (WGS) entry which is preliminary data.</text>
</comment>
<feature type="region of interest" description="Disordered" evidence="1">
    <location>
        <begin position="42"/>
        <end position="62"/>
    </location>
</feature>
<name>A0A656Z915_BRUAN</name>
<protein>
    <submittedName>
        <fullName evidence="2">Uncharacterized protein</fullName>
    </submittedName>
</protein>
<accession>A0A656Z915</accession>
<proteinExistence type="predicted"/>
<evidence type="ECO:0000256" key="1">
    <source>
        <dbReference type="SAM" id="MobiDB-lite"/>
    </source>
</evidence>
<gene>
    <name evidence="2" type="ORF">AB664_03130</name>
</gene>
<feature type="region of interest" description="Disordered" evidence="1">
    <location>
        <begin position="1"/>
        <end position="21"/>
    </location>
</feature>
<evidence type="ECO:0000313" key="2">
    <source>
        <dbReference type="EMBL" id="KYB46246.1"/>
    </source>
</evidence>
<dbReference type="AlphaFoldDB" id="A0A656Z915"/>
<reference evidence="2" key="1">
    <citation type="submission" date="2016-02" db="EMBL/GenBank/DDBJ databases">
        <title>Genomic sequences of Ochrobactrum anthropi.</title>
        <authorList>
            <person name="Chudasama K.S."/>
            <person name="Thaker V.S."/>
        </authorList>
    </citation>
    <scope>NUCLEOTIDE SEQUENCE [LARGE SCALE GENOMIC DNA]</scope>
    <source>
        <strain evidence="2">SUBG007</strain>
    </source>
</reference>
<sequence>MVSDRGYDDQPGGNHASAGPGKCIDLEVVIRKNAILIFADPEDDDRYHQRPDGTAIPAMAKP</sequence>
<dbReference type="EMBL" id="LUAY01000415">
    <property type="protein sequence ID" value="KYB46246.1"/>
    <property type="molecule type" value="Genomic_DNA"/>
</dbReference>
<organism evidence="2">
    <name type="scientific">Brucella anthropi</name>
    <name type="common">Ochrobactrum anthropi</name>
    <dbReference type="NCBI Taxonomy" id="529"/>
    <lineage>
        <taxon>Bacteria</taxon>
        <taxon>Pseudomonadati</taxon>
        <taxon>Pseudomonadota</taxon>
        <taxon>Alphaproteobacteria</taxon>
        <taxon>Hyphomicrobiales</taxon>
        <taxon>Brucellaceae</taxon>
        <taxon>Brucella/Ochrobactrum group</taxon>
        <taxon>Brucella</taxon>
    </lineage>
</organism>